<name>A0ABU5PY90_9XANT</name>
<feature type="domain" description="DUF4189" evidence="2">
    <location>
        <begin position="60"/>
        <end position="157"/>
    </location>
</feature>
<dbReference type="Pfam" id="PF13827">
    <property type="entry name" value="DUF4189"/>
    <property type="match status" value="1"/>
</dbReference>
<dbReference type="RefSeq" id="WP_153041899.1">
    <property type="nucleotide sequence ID" value="NZ_JAYFSN010000012.1"/>
</dbReference>
<comment type="caution">
    <text evidence="3">The sequence shown here is derived from an EMBL/GenBank/DDBJ whole genome shotgun (WGS) entry which is preliminary data.</text>
</comment>
<keyword evidence="4" id="KW-1185">Reference proteome</keyword>
<proteinExistence type="predicted"/>
<sequence>MKLIKYFSYLAMLLPFHAMGEGRCPPGFVPIGGQGAEGCAPIGGSSTSMPQPTGHWEKRWGAIALEDGEGGAVGVSAGKKSRRDAVGEAVNLCEKTGVSCKTFVYFNQCAALAWPGRPEHGRIIRQGAEKLQQAESLALEKCNNGGDNDCKIVYSACSYPEFRRY</sequence>
<feature type="signal peptide" evidence="1">
    <location>
        <begin position="1"/>
        <end position="20"/>
    </location>
</feature>
<evidence type="ECO:0000256" key="1">
    <source>
        <dbReference type="SAM" id="SignalP"/>
    </source>
</evidence>
<organism evidence="3 4">
    <name type="scientific">Xanthomonas floridensis</name>
    <dbReference type="NCBI Taxonomy" id="1843580"/>
    <lineage>
        <taxon>Bacteria</taxon>
        <taxon>Pseudomonadati</taxon>
        <taxon>Pseudomonadota</taxon>
        <taxon>Gammaproteobacteria</taxon>
        <taxon>Lysobacterales</taxon>
        <taxon>Lysobacteraceae</taxon>
        <taxon>Xanthomonas</taxon>
    </lineage>
</organism>
<dbReference type="EMBL" id="JAYFSO010000014">
    <property type="protein sequence ID" value="MEA5124575.1"/>
    <property type="molecule type" value="Genomic_DNA"/>
</dbReference>
<gene>
    <name evidence="3" type="ORF">VB146_12035</name>
</gene>
<keyword evidence="1" id="KW-0732">Signal</keyword>
<protein>
    <submittedName>
        <fullName evidence="3">DUF4189 domain-containing protein</fullName>
    </submittedName>
</protein>
<reference evidence="3 4" key="1">
    <citation type="submission" date="2023-12" db="EMBL/GenBank/DDBJ databases">
        <title>Genome sequencing of Xanthomonas floridensis.</title>
        <authorList>
            <person name="Greer S."/>
            <person name="Harrison J."/>
            <person name="Grant M."/>
            <person name="Vicente J."/>
            <person name="Studholme D."/>
        </authorList>
    </citation>
    <scope>NUCLEOTIDE SEQUENCE [LARGE SCALE GENOMIC DNA]</scope>
    <source>
        <strain evidence="3 4">WHRI 8848</strain>
    </source>
</reference>
<dbReference type="InterPro" id="IPR025240">
    <property type="entry name" value="DUF4189"/>
</dbReference>
<feature type="chain" id="PRO_5045844305" evidence="1">
    <location>
        <begin position="21"/>
        <end position="165"/>
    </location>
</feature>
<evidence type="ECO:0000313" key="3">
    <source>
        <dbReference type="EMBL" id="MEA5124575.1"/>
    </source>
</evidence>
<dbReference type="Proteomes" id="UP001303614">
    <property type="component" value="Unassembled WGS sequence"/>
</dbReference>
<evidence type="ECO:0000259" key="2">
    <source>
        <dbReference type="Pfam" id="PF13827"/>
    </source>
</evidence>
<evidence type="ECO:0000313" key="4">
    <source>
        <dbReference type="Proteomes" id="UP001303614"/>
    </source>
</evidence>
<accession>A0ABU5PY90</accession>